<organism evidence="1">
    <name type="scientific">Bifidobacterium aquikefiricola</name>
    <dbReference type="NCBI Taxonomy" id="3059038"/>
    <lineage>
        <taxon>Bacteria</taxon>
        <taxon>Bacillati</taxon>
        <taxon>Actinomycetota</taxon>
        <taxon>Actinomycetes</taxon>
        <taxon>Bifidobacteriales</taxon>
        <taxon>Bifidobacteriaceae</taxon>
        <taxon>Bifidobacterium</taxon>
    </lineage>
</organism>
<dbReference type="InterPro" id="IPR014942">
    <property type="entry name" value="AbiEii"/>
</dbReference>
<dbReference type="GO" id="GO:0016740">
    <property type="term" value="F:transferase activity"/>
    <property type="evidence" value="ECO:0007669"/>
    <property type="project" value="UniProtKB-KW"/>
</dbReference>
<protein>
    <submittedName>
        <fullName evidence="1">Nucleotidyl transferase AbiEii/AbiGii toxin family protein</fullName>
    </submittedName>
</protein>
<name>A0AB39U6L5_9BIFI</name>
<sequence>MTDDTYAYSSGIAVEAAIKSAAKAEHARHPKRLVGDLIRQAHYDRFLSRVFSEGEESTWVLKGGSAMLARIPSTRRTLDADLFSNGYDARESLEELKRLADIDLHDHFVFEFVSATPILQADNQPYQDGWRVVFNTRLGVKLLNPIHVDLVAHQGTMPRADVLTPVNRLPIDRLTTYPYRLYPVTCQFADKVCAVVQKINGRESSRIKDLVDLAIIVVTQRFEAGTLEESLRSESVRRQLPYPIEFAIPKSWKPAQFHQTAQTTKVDDMTIEQAHTLIQGLLENLYARDTATPLEWDPALLAWVER</sequence>
<dbReference type="KEGG" id="baqk:QN215_09690"/>
<dbReference type="Pfam" id="PF08843">
    <property type="entry name" value="AbiEii"/>
    <property type="match status" value="1"/>
</dbReference>
<gene>
    <name evidence="1" type="ORF">QN215_09690</name>
</gene>
<evidence type="ECO:0000313" key="1">
    <source>
        <dbReference type="EMBL" id="XDS44510.1"/>
    </source>
</evidence>
<keyword evidence="1" id="KW-0808">Transferase</keyword>
<dbReference type="EMBL" id="CP129674">
    <property type="protein sequence ID" value="XDS44510.1"/>
    <property type="molecule type" value="Genomic_DNA"/>
</dbReference>
<dbReference type="RefSeq" id="WP_369344086.1">
    <property type="nucleotide sequence ID" value="NZ_CP129674.1"/>
</dbReference>
<accession>A0AB39U6L5</accession>
<proteinExistence type="predicted"/>
<dbReference type="AlphaFoldDB" id="A0AB39U6L5"/>
<reference evidence="1" key="1">
    <citation type="submission" date="2023-07" db="EMBL/GenBank/DDBJ databases">
        <title>Bifidobacterium aquikefiriaerophilum sp. nov. and Bifidobacterium eccum sp. nov., isolated from water kefir.</title>
        <authorList>
            <person name="Breselge S."/>
            <person name="Bellassi P."/>
            <person name="Barcenilla C."/>
            <person name="Alvarez-Ordonez A."/>
            <person name="Morelli L."/>
            <person name="Cotter P.D."/>
        </authorList>
    </citation>
    <scope>NUCLEOTIDE SEQUENCE</scope>
    <source>
        <strain evidence="1">WK041_4_12</strain>
    </source>
</reference>